<dbReference type="OrthoDB" id="9793561at2"/>
<dbReference type="EMBL" id="NISJ01000008">
    <property type="protein sequence ID" value="OWQ95178.1"/>
    <property type="molecule type" value="Genomic_DNA"/>
</dbReference>
<gene>
    <name evidence="2" type="ORF">CDQ91_14800</name>
</gene>
<organism evidence="2 3">
    <name type="scientific">Sphingopyxis witflariensis</name>
    <dbReference type="NCBI Taxonomy" id="173675"/>
    <lineage>
        <taxon>Bacteria</taxon>
        <taxon>Pseudomonadati</taxon>
        <taxon>Pseudomonadota</taxon>
        <taxon>Alphaproteobacteria</taxon>
        <taxon>Sphingomonadales</taxon>
        <taxon>Sphingomonadaceae</taxon>
        <taxon>Sphingopyxis</taxon>
    </lineage>
</organism>
<dbReference type="Gene3D" id="2.40.160.10">
    <property type="entry name" value="Porin"/>
    <property type="match status" value="1"/>
</dbReference>
<dbReference type="NCBIfam" id="TIGR02001">
    <property type="entry name" value="gcw_chp"/>
    <property type="match status" value="1"/>
</dbReference>
<dbReference type="RefSeq" id="WP_088473509.1">
    <property type="nucleotide sequence ID" value="NZ_NISJ01000008.1"/>
</dbReference>
<sequence length="252" mass="26195">MKFLTKACFGMLLAASAMSTPAFAQEEEDTAAIGPFTLSGGIAVTSDYRFRGVSLSNEKVAVQPTLTASHDSGFYVGVWGSSLPNSTAYGKFELDVYGGFNTEIASGTTVDLGVTYYTYPGSHDGGAPTDYFEGIGKLSHDIGPLSVTGQVAYAPKQSSLGDDDSIYLNLGAGFGVPNTPVTLSAAVGYTDGSLGLVAPDSNYIDWVIGASVPAGPFTFSVQYVDTDVKKTGVKAVDTLYDPTVVFTLGASF</sequence>
<name>A0A2D0AN49_9SPHN</name>
<dbReference type="Pfam" id="PF09694">
    <property type="entry name" value="Gcw_chp"/>
    <property type="match status" value="1"/>
</dbReference>
<dbReference type="InterPro" id="IPR023614">
    <property type="entry name" value="Porin_dom_sf"/>
</dbReference>
<feature type="chain" id="PRO_5012790681" description="Outer membrane protein beta-barrel domain-containing protein" evidence="1">
    <location>
        <begin position="25"/>
        <end position="252"/>
    </location>
</feature>
<evidence type="ECO:0000313" key="2">
    <source>
        <dbReference type="EMBL" id="OWQ95178.1"/>
    </source>
</evidence>
<reference evidence="2 3" key="1">
    <citation type="journal article" date="2002" name="Int. J. Syst. Evol. Microbiol.">
        <title>Sphingopyxis witflariensis sp. nov., isolated from activated sludge.</title>
        <authorList>
            <person name="Kampfer P."/>
            <person name="Witzenberger R."/>
            <person name="Denner E.B."/>
            <person name="Busse H.J."/>
            <person name="Neef A."/>
        </authorList>
    </citation>
    <scope>NUCLEOTIDE SEQUENCE [LARGE SCALE GENOMIC DNA]</scope>
    <source>
        <strain evidence="2 3">DSM 14551</strain>
    </source>
</reference>
<keyword evidence="1" id="KW-0732">Signal</keyword>
<comment type="caution">
    <text evidence="2">The sequence shown here is derived from an EMBL/GenBank/DDBJ whole genome shotgun (WGS) entry which is preliminary data.</text>
</comment>
<evidence type="ECO:0000313" key="3">
    <source>
        <dbReference type="Proteomes" id="UP000197097"/>
    </source>
</evidence>
<protein>
    <recommendedName>
        <fullName evidence="4">Outer membrane protein beta-barrel domain-containing protein</fullName>
    </recommendedName>
</protein>
<evidence type="ECO:0000256" key="1">
    <source>
        <dbReference type="SAM" id="SignalP"/>
    </source>
</evidence>
<keyword evidence="3" id="KW-1185">Reference proteome</keyword>
<dbReference type="Proteomes" id="UP000197097">
    <property type="component" value="Unassembled WGS sequence"/>
</dbReference>
<dbReference type="AlphaFoldDB" id="A0A2D0AN49"/>
<dbReference type="InterPro" id="IPR010239">
    <property type="entry name" value="CHP02001"/>
</dbReference>
<evidence type="ECO:0008006" key="4">
    <source>
        <dbReference type="Google" id="ProtNLM"/>
    </source>
</evidence>
<feature type="signal peptide" evidence="1">
    <location>
        <begin position="1"/>
        <end position="24"/>
    </location>
</feature>
<accession>A0A2D0AN49</accession>
<dbReference type="SUPFAM" id="SSF56935">
    <property type="entry name" value="Porins"/>
    <property type="match status" value="1"/>
</dbReference>
<proteinExistence type="predicted"/>